<feature type="transmembrane region" description="Helical" evidence="18">
    <location>
        <begin position="157"/>
        <end position="179"/>
    </location>
</feature>
<evidence type="ECO:0000256" key="17">
    <source>
        <dbReference type="SAM" id="MobiDB-lite"/>
    </source>
</evidence>
<feature type="region of interest" description="Disordered" evidence="17">
    <location>
        <begin position="748"/>
        <end position="774"/>
    </location>
</feature>
<feature type="transmembrane region" description="Helical" evidence="18">
    <location>
        <begin position="185"/>
        <end position="204"/>
    </location>
</feature>
<feature type="transmembrane region" description="Helical" evidence="18">
    <location>
        <begin position="495"/>
        <end position="516"/>
    </location>
</feature>
<keyword evidence="7 18" id="KW-1133">Transmembrane helix</keyword>
<dbReference type="RefSeq" id="WP_203382294.1">
    <property type="nucleotide sequence ID" value="NZ_JAENHP010000023.1"/>
</dbReference>
<evidence type="ECO:0000256" key="2">
    <source>
        <dbReference type="ARBA" id="ARBA00022676"/>
    </source>
</evidence>
<evidence type="ECO:0000256" key="6">
    <source>
        <dbReference type="ARBA" id="ARBA00022984"/>
    </source>
</evidence>
<name>A0ABS2AQA7_9ACTN</name>
<evidence type="ECO:0000256" key="12">
    <source>
        <dbReference type="ARBA" id="ARBA00041185"/>
    </source>
</evidence>
<comment type="similarity">
    <text evidence="11">Belongs to the SEDS family. FtsW subfamily.</text>
</comment>
<feature type="transmembrane region" description="Helical" evidence="18">
    <location>
        <begin position="267"/>
        <end position="283"/>
    </location>
</feature>
<feature type="transmembrane region" description="Helical" evidence="18">
    <location>
        <begin position="27"/>
        <end position="46"/>
    </location>
</feature>
<protein>
    <recommendedName>
        <fullName evidence="12">Probable peptidoglycan glycosyltransferase FtsW</fullName>
        <ecNumber evidence="14">2.4.99.28</ecNumber>
    </recommendedName>
    <alternativeName>
        <fullName evidence="13">Cell division protein FtsW</fullName>
    </alternativeName>
    <alternativeName>
        <fullName evidence="10">Cell wall polymerase</fullName>
    </alternativeName>
    <alternativeName>
        <fullName evidence="9">Peptidoglycan polymerase</fullName>
    </alternativeName>
</protein>
<evidence type="ECO:0000256" key="4">
    <source>
        <dbReference type="ARBA" id="ARBA00022692"/>
    </source>
</evidence>
<keyword evidence="3" id="KW-0808">Transferase</keyword>
<dbReference type="EMBL" id="JAENHP010000023">
    <property type="protein sequence ID" value="MBM2622035.1"/>
    <property type="molecule type" value="Genomic_DNA"/>
</dbReference>
<evidence type="ECO:0000256" key="1">
    <source>
        <dbReference type="ARBA" id="ARBA00004141"/>
    </source>
</evidence>
<accession>A0ABS2AQA7</accession>
<evidence type="ECO:0000256" key="8">
    <source>
        <dbReference type="ARBA" id="ARBA00023136"/>
    </source>
</evidence>
<dbReference type="InterPro" id="IPR012338">
    <property type="entry name" value="Beta-lactam/transpept-like"/>
</dbReference>
<evidence type="ECO:0000256" key="3">
    <source>
        <dbReference type="ARBA" id="ARBA00022679"/>
    </source>
</evidence>
<dbReference type="Pfam" id="PF01098">
    <property type="entry name" value="FTSW_RODA_SPOVE"/>
    <property type="match status" value="1"/>
</dbReference>
<dbReference type="PANTHER" id="PTHR30474">
    <property type="entry name" value="CELL CYCLE PROTEIN"/>
    <property type="match status" value="1"/>
</dbReference>
<dbReference type="Gene3D" id="3.40.710.10">
    <property type="entry name" value="DD-peptidase/beta-lactamase superfamily"/>
    <property type="match status" value="1"/>
</dbReference>
<feature type="transmembrane region" description="Helical" evidence="18">
    <location>
        <begin position="304"/>
        <end position="325"/>
    </location>
</feature>
<evidence type="ECO:0000256" key="13">
    <source>
        <dbReference type="ARBA" id="ARBA00041418"/>
    </source>
</evidence>
<dbReference type="PANTHER" id="PTHR30474:SF2">
    <property type="entry name" value="PEPTIDOGLYCAN GLYCOSYLTRANSFERASE FTSW-RELATED"/>
    <property type="match status" value="1"/>
</dbReference>
<keyword evidence="2" id="KW-0328">Glycosyltransferase</keyword>
<organism evidence="19 20">
    <name type="scientific">Paractinoplanes ovalisporus</name>
    <dbReference type="NCBI Taxonomy" id="2810368"/>
    <lineage>
        <taxon>Bacteria</taxon>
        <taxon>Bacillati</taxon>
        <taxon>Actinomycetota</taxon>
        <taxon>Actinomycetes</taxon>
        <taxon>Micromonosporales</taxon>
        <taxon>Micromonosporaceae</taxon>
        <taxon>Paractinoplanes</taxon>
    </lineage>
</organism>
<evidence type="ECO:0000313" key="20">
    <source>
        <dbReference type="Proteomes" id="UP000632138"/>
    </source>
</evidence>
<dbReference type="InterPro" id="IPR001182">
    <property type="entry name" value="FtsW/RodA"/>
</dbReference>
<evidence type="ECO:0000256" key="14">
    <source>
        <dbReference type="ARBA" id="ARBA00044770"/>
    </source>
</evidence>
<reference evidence="19 20" key="1">
    <citation type="submission" date="2021-01" db="EMBL/GenBank/DDBJ databases">
        <title>Actinoplanes sp. nov. LDG1-06 isolated from lichen.</title>
        <authorList>
            <person name="Saeng-In P."/>
            <person name="Phongsopitanun W."/>
            <person name="Kanchanasin P."/>
            <person name="Yuki M."/>
            <person name="Kudo T."/>
            <person name="Ohkuma M."/>
            <person name="Tanasupawat S."/>
        </authorList>
    </citation>
    <scope>NUCLEOTIDE SEQUENCE [LARGE SCALE GENOMIC DNA]</scope>
    <source>
        <strain evidence="19 20">LDG1-06</strain>
    </source>
</reference>
<evidence type="ECO:0000256" key="15">
    <source>
        <dbReference type="ARBA" id="ARBA00049902"/>
    </source>
</evidence>
<evidence type="ECO:0000256" key="18">
    <source>
        <dbReference type="SAM" id="Phobius"/>
    </source>
</evidence>
<feature type="transmembrane region" description="Helical" evidence="18">
    <location>
        <begin position="66"/>
        <end position="88"/>
    </location>
</feature>
<feature type="transmembrane region" description="Helical" evidence="18">
    <location>
        <begin position="459"/>
        <end position="483"/>
    </location>
</feature>
<keyword evidence="6" id="KW-0573">Peptidoglycan synthesis</keyword>
<dbReference type="Proteomes" id="UP000632138">
    <property type="component" value="Unassembled WGS sequence"/>
</dbReference>
<dbReference type="EC" id="2.4.99.28" evidence="14"/>
<evidence type="ECO:0000256" key="11">
    <source>
        <dbReference type="ARBA" id="ARBA00038053"/>
    </source>
</evidence>
<comment type="function">
    <text evidence="16">Peptidoglycan polymerase that is essential for cell division.</text>
</comment>
<comment type="caution">
    <text evidence="19">The sequence shown here is derived from an EMBL/GenBank/DDBJ whole genome shotgun (WGS) entry which is preliminary data.</text>
</comment>
<gene>
    <name evidence="19" type="ORF">JIG36_41685</name>
</gene>
<keyword evidence="20" id="KW-1185">Reference proteome</keyword>
<comment type="subcellular location">
    <subcellularLocation>
        <location evidence="1">Membrane</location>
        <topology evidence="1">Multi-pass membrane protein</topology>
    </subcellularLocation>
</comment>
<sequence>MFSPAGLTMLAPHVLVAAPFFFAGPAYAVWVPVILVTTVVLGRLAFNRLRDPFPGAGGYSIRGPVLAVLVTVTVLVELGALLAVRLVVVPDPRTGFGHAITADSWSAAWSALVQPLLGIIAVVLLLAFLGRRGLGRWAAWARRSDFPEEAGRPLRTAVLLTVVAVPFLLPLLFAGGGVALTAGPVATAEYGKILFCAALAFVVAQESHRFQGGRLSDGFADIRRAAARHGYGSALPALCRNYRFLLLPLGVFAVVAVASGLRHDFGTIVPAALATMGVTWYATRHNLDRNRLPGESGRHGFAIVAAYRLFVGAAVLLIAATLALLTTDYIGERGRVWNDPWRFRWDAPCAVVDAPAHVDQDVPDGRVACLRSLAADAESERSQVSRAIAATADGGLWGRGLHDRVSAAVPAGSTDFVLAVVWNKLGGLVVIAAGLLLALLSAALVRAATLDPAAGRPSLLVLFAAGLGTMLTGQFLFVLAATANVVPHTGIPAPLLSRGGQSTLAIGMGVALLLAVARADGPADRAARAPGLRPVTASALSAVLIVIVAVLTTVPYAAPRIGSLRLPTTYSPNRPICDSRTPDLDGLGSPGPDPEQCSTDLITLARTRVAVSFPGGGRLVLDRHSGDWTPENRDELAGMEADDLGRLLSAAGPLRTSYPRVMEISSGTSLRERLAPAPRDRVDGDLALTIDPARQHRIAAALHDEPSAAVVILDASTGRVLVSASTPGTAAAGDVDDEAQRDFAEEHDNYVRRDDAGQVDDSTADADCRRRSRDGAGQDQCWRWSYADPGRTPRPDGVLGQSYPYGDALTPVWAAAPAGTATRLGLRVGRCDGPQRWTADRLTGTAVSCVPDPSTPTGAHGTPLTLAVLAGAVGNGGRAVHPRIVERITYPATGLSDVTPARPPVAAFPPEVAEQLKASDYPLSDGLHVDLVTAGSLQWVCGFTPDGKTAFAAVVPAQSGADRLLSAIRTTIGDR</sequence>
<feature type="transmembrane region" description="Helical" evidence="18">
    <location>
        <begin position="537"/>
        <end position="558"/>
    </location>
</feature>
<comment type="catalytic activity">
    <reaction evidence="15">
        <text>[GlcNAc-(1-&gt;4)-Mur2Ac(oyl-L-Ala-gamma-D-Glu-L-Lys-D-Ala-D-Ala)](n)-di-trans,octa-cis-undecaprenyl diphosphate + beta-D-GlcNAc-(1-&gt;4)-Mur2Ac(oyl-L-Ala-gamma-D-Glu-L-Lys-D-Ala-D-Ala)-di-trans,octa-cis-undecaprenyl diphosphate = [GlcNAc-(1-&gt;4)-Mur2Ac(oyl-L-Ala-gamma-D-Glu-L-Lys-D-Ala-D-Ala)](n+1)-di-trans,octa-cis-undecaprenyl diphosphate + di-trans,octa-cis-undecaprenyl diphosphate + H(+)</text>
        <dbReference type="Rhea" id="RHEA:23708"/>
        <dbReference type="Rhea" id="RHEA-COMP:9602"/>
        <dbReference type="Rhea" id="RHEA-COMP:9603"/>
        <dbReference type="ChEBI" id="CHEBI:15378"/>
        <dbReference type="ChEBI" id="CHEBI:58405"/>
        <dbReference type="ChEBI" id="CHEBI:60033"/>
        <dbReference type="ChEBI" id="CHEBI:78435"/>
        <dbReference type="EC" id="2.4.99.28"/>
    </reaction>
</comment>
<evidence type="ECO:0000256" key="10">
    <source>
        <dbReference type="ARBA" id="ARBA00033270"/>
    </source>
</evidence>
<evidence type="ECO:0000256" key="9">
    <source>
        <dbReference type="ARBA" id="ARBA00032370"/>
    </source>
</evidence>
<dbReference type="Gene3D" id="3.90.1310.10">
    <property type="entry name" value="Penicillin-binding protein 2a (Domain 2)"/>
    <property type="match status" value="1"/>
</dbReference>
<proteinExistence type="inferred from homology"/>
<evidence type="ECO:0000313" key="19">
    <source>
        <dbReference type="EMBL" id="MBM2622035.1"/>
    </source>
</evidence>
<feature type="transmembrane region" description="Helical" evidence="18">
    <location>
        <begin position="425"/>
        <end position="447"/>
    </location>
</feature>
<keyword evidence="8 18" id="KW-0472">Membrane</keyword>
<evidence type="ECO:0000256" key="7">
    <source>
        <dbReference type="ARBA" id="ARBA00022989"/>
    </source>
</evidence>
<evidence type="ECO:0000256" key="16">
    <source>
        <dbReference type="ARBA" id="ARBA00049966"/>
    </source>
</evidence>
<keyword evidence="4 18" id="KW-0812">Transmembrane</keyword>
<evidence type="ECO:0000256" key="5">
    <source>
        <dbReference type="ARBA" id="ARBA00022960"/>
    </source>
</evidence>
<dbReference type="SUPFAM" id="SSF56601">
    <property type="entry name" value="beta-lactamase/transpeptidase-like"/>
    <property type="match status" value="1"/>
</dbReference>
<feature type="transmembrane region" description="Helical" evidence="18">
    <location>
        <begin position="244"/>
        <end position="261"/>
    </location>
</feature>
<feature type="transmembrane region" description="Helical" evidence="18">
    <location>
        <begin position="108"/>
        <end position="129"/>
    </location>
</feature>
<keyword evidence="5" id="KW-0133">Cell shape</keyword>